<evidence type="ECO:0000313" key="3">
    <source>
        <dbReference type="Proteomes" id="UP001611548"/>
    </source>
</evidence>
<organism evidence="2 3">
    <name type="scientific">Streptomyces pathocidini</name>
    <dbReference type="NCBI Taxonomy" id="1650571"/>
    <lineage>
        <taxon>Bacteria</taxon>
        <taxon>Bacillati</taxon>
        <taxon>Actinomycetota</taxon>
        <taxon>Actinomycetes</taxon>
        <taxon>Kitasatosporales</taxon>
        <taxon>Streptomycetaceae</taxon>
        <taxon>Streptomyces</taxon>
    </lineage>
</organism>
<evidence type="ECO:0000313" key="2">
    <source>
        <dbReference type="EMBL" id="MFI1966360.1"/>
    </source>
</evidence>
<gene>
    <name evidence="2" type="ORF">ACH429_20005</name>
</gene>
<keyword evidence="1" id="KW-0732">Signal</keyword>
<reference evidence="2 3" key="1">
    <citation type="submission" date="2024-10" db="EMBL/GenBank/DDBJ databases">
        <title>The Natural Products Discovery Center: Release of the First 8490 Sequenced Strains for Exploring Actinobacteria Biosynthetic Diversity.</title>
        <authorList>
            <person name="Kalkreuter E."/>
            <person name="Kautsar S.A."/>
            <person name="Yang D."/>
            <person name="Bader C.D."/>
            <person name="Teijaro C.N."/>
            <person name="Fluegel L."/>
            <person name="Davis C.M."/>
            <person name="Simpson J.R."/>
            <person name="Lauterbach L."/>
            <person name="Steele A.D."/>
            <person name="Gui C."/>
            <person name="Meng S."/>
            <person name="Li G."/>
            <person name="Viehrig K."/>
            <person name="Ye F."/>
            <person name="Su P."/>
            <person name="Kiefer A.F."/>
            <person name="Nichols A."/>
            <person name="Cepeda A.J."/>
            <person name="Yan W."/>
            <person name="Fan B."/>
            <person name="Jiang Y."/>
            <person name="Adhikari A."/>
            <person name="Zheng C.-J."/>
            <person name="Schuster L."/>
            <person name="Cowan T.M."/>
            <person name="Smanski M.J."/>
            <person name="Chevrette M.G."/>
            <person name="De Carvalho L.P.S."/>
            <person name="Shen B."/>
        </authorList>
    </citation>
    <scope>NUCLEOTIDE SEQUENCE [LARGE SCALE GENOMIC DNA]</scope>
    <source>
        <strain evidence="2 3">NPDC020327</strain>
    </source>
</reference>
<evidence type="ECO:0000256" key="1">
    <source>
        <dbReference type="SAM" id="SignalP"/>
    </source>
</evidence>
<sequence>MTRWRSALAALSAGTLAVAALLIAPTQAHAAPSDAELAYRWAPVHYQDTSDAYPTADYLAPVDYDGDWVANNNWNNLDASASRLTGTVYYSVAETSTHWYVTYAFFHPRDWKDYPLNLFSHENDMEGQLEVVRKDGSEFGTLQAVVSLAHDNFYSYVAPGSPLTDGGENIDGTLVMQTVDGAAHPTSFQEARGHGAYAWDGAADPQAAAFDGGDGVVYTPSRGAGSVPSGGNDRGATYGLVDLTASGGLWARRNNTETYASYGTFRGDDGQDNRAHAPWAWDDSNDGSELQAGVIATDPALLVSKYFGNTGDLSRTYLRNPFQG</sequence>
<name>A0ABW7UX17_9ACTN</name>
<accession>A0ABW7UX17</accession>
<feature type="signal peptide" evidence="1">
    <location>
        <begin position="1"/>
        <end position="30"/>
    </location>
</feature>
<dbReference type="RefSeq" id="WP_055472462.1">
    <property type="nucleotide sequence ID" value="NZ_JBIRWE010000008.1"/>
</dbReference>
<proteinExistence type="predicted"/>
<dbReference type="EMBL" id="JBIRWE010000008">
    <property type="protein sequence ID" value="MFI1966360.1"/>
    <property type="molecule type" value="Genomic_DNA"/>
</dbReference>
<dbReference type="Proteomes" id="UP001611548">
    <property type="component" value="Unassembled WGS sequence"/>
</dbReference>
<feature type="chain" id="PRO_5046598950" evidence="1">
    <location>
        <begin position="31"/>
        <end position="324"/>
    </location>
</feature>
<protein>
    <submittedName>
        <fullName evidence="2">Uncharacterized protein</fullName>
    </submittedName>
</protein>
<keyword evidence="3" id="KW-1185">Reference proteome</keyword>
<comment type="caution">
    <text evidence="2">The sequence shown here is derived from an EMBL/GenBank/DDBJ whole genome shotgun (WGS) entry which is preliminary data.</text>
</comment>